<dbReference type="PROSITE" id="PS50005">
    <property type="entry name" value="TPR"/>
    <property type="match status" value="1"/>
</dbReference>
<dbReference type="InterPro" id="IPR011990">
    <property type="entry name" value="TPR-like_helical_dom_sf"/>
</dbReference>
<dbReference type="PANTHER" id="PTHR23082">
    <property type="entry name" value="TRANSCRIPTION INITIATION FACTOR IIIC TFIIIC , POLYPEPTIDE 3-RELATED"/>
    <property type="match status" value="1"/>
</dbReference>
<keyword evidence="3" id="KW-0472">Membrane</keyword>
<protein>
    <submittedName>
        <fullName evidence="4">Tetratricopeptide TPR_2 repeat protein</fullName>
    </submittedName>
</protein>
<evidence type="ECO:0000256" key="1">
    <source>
        <dbReference type="PROSITE-ProRule" id="PRU00339"/>
    </source>
</evidence>
<feature type="region of interest" description="Disordered" evidence="2">
    <location>
        <begin position="11"/>
        <end position="48"/>
    </location>
</feature>
<evidence type="ECO:0000256" key="3">
    <source>
        <dbReference type="SAM" id="Phobius"/>
    </source>
</evidence>
<evidence type="ECO:0000256" key="2">
    <source>
        <dbReference type="SAM" id="MobiDB-lite"/>
    </source>
</evidence>
<dbReference type="InterPro" id="IPR019734">
    <property type="entry name" value="TPR_rpt"/>
</dbReference>
<dbReference type="OrthoDB" id="5612599at2"/>
<evidence type="ECO:0000313" key="5">
    <source>
        <dbReference type="Proteomes" id="UP000001625"/>
    </source>
</evidence>
<proteinExistence type="predicted"/>
<name>D5CNL2_SIDLE</name>
<dbReference type="Pfam" id="PF13432">
    <property type="entry name" value="TPR_16"/>
    <property type="match status" value="1"/>
</dbReference>
<feature type="compositionally biased region" description="Basic and acidic residues" evidence="2">
    <location>
        <begin position="153"/>
        <end position="169"/>
    </location>
</feature>
<evidence type="ECO:0000313" key="4">
    <source>
        <dbReference type="EMBL" id="ADE10925.1"/>
    </source>
</evidence>
<keyword evidence="3" id="KW-0812">Transmembrane</keyword>
<dbReference type="Pfam" id="PF14559">
    <property type="entry name" value="TPR_19"/>
    <property type="match status" value="1"/>
</dbReference>
<dbReference type="Gene3D" id="1.25.40.10">
    <property type="entry name" value="Tetratricopeptide repeat domain"/>
    <property type="match status" value="2"/>
</dbReference>
<dbReference type="HOGENOM" id="CLU_040794_0_0_4"/>
<dbReference type="eggNOG" id="COG0457">
    <property type="taxonomic scope" value="Bacteria"/>
</dbReference>
<feature type="compositionally biased region" description="Pro residues" evidence="2">
    <location>
        <begin position="126"/>
        <end position="137"/>
    </location>
</feature>
<dbReference type="AlphaFoldDB" id="D5CNL2"/>
<dbReference type="PANTHER" id="PTHR23082:SF0">
    <property type="entry name" value="GENERAL TRANSCRIPTION FACTOR 3C POLYPEPTIDE 3"/>
    <property type="match status" value="1"/>
</dbReference>
<feature type="compositionally biased region" description="Low complexity" evidence="2">
    <location>
        <begin position="27"/>
        <end position="48"/>
    </location>
</feature>
<feature type="repeat" description="TPR" evidence="1">
    <location>
        <begin position="222"/>
        <end position="255"/>
    </location>
</feature>
<feature type="transmembrane region" description="Helical" evidence="3">
    <location>
        <begin position="66"/>
        <end position="90"/>
    </location>
</feature>
<reference evidence="4 5" key="1">
    <citation type="submission" date="2010-03" db="EMBL/GenBank/DDBJ databases">
        <title>Complete sequence of Sideroxydans lithotrophicus ES-1.</title>
        <authorList>
            <consortium name="US DOE Joint Genome Institute"/>
            <person name="Lucas S."/>
            <person name="Copeland A."/>
            <person name="Lapidus A."/>
            <person name="Cheng J.-F."/>
            <person name="Bruce D."/>
            <person name="Goodwin L."/>
            <person name="Pitluck S."/>
            <person name="Munk A.C."/>
            <person name="Detter J.C."/>
            <person name="Han C."/>
            <person name="Tapia R."/>
            <person name="Larimer F."/>
            <person name="Land M."/>
            <person name="Hauser L."/>
            <person name="Kyrpides N."/>
            <person name="Ivanova N."/>
            <person name="Emerson D."/>
            <person name="Woyke T."/>
        </authorList>
    </citation>
    <scope>NUCLEOTIDE SEQUENCE [LARGE SCALE GENOMIC DNA]</scope>
    <source>
        <strain evidence="4 5">ES-1</strain>
    </source>
</reference>
<feature type="compositionally biased region" description="Low complexity" evidence="2">
    <location>
        <begin position="138"/>
        <end position="149"/>
    </location>
</feature>
<dbReference type="SUPFAM" id="SSF48452">
    <property type="entry name" value="TPR-like"/>
    <property type="match status" value="1"/>
</dbReference>
<dbReference type="InterPro" id="IPR039340">
    <property type="entry name" value="Tfc4/TFIIIC-102/Sfc4"/>
</dbReference>
<dbReference type="Proteomes" id="UP000001625">
    <property type="component" value="Chromosome"/>
</dbReference>
<sequence>MSLLLDALKKSGDKQGTGLSNLTLEDPAPSRTAASSSSASTSSSNRAAGETMFAAKKKKSSGGFRWNLGLVPTTLLIALVFGSGYGYYVWLQIQPPAPPKVAQRIAPPPAPVAPVAAAAPALVPFMPPQEQPAPPQPEKAAPAQPEQPAVTARNDDFDTPRNRTAERHYSRAQSTGISVKRKVETDSVTPALLGAYQAYQRGDYTTATQAYREVLAKDARNRDALLGLAAIAQQQGQEDAAQHYYRQLLVLDPKDPIAESALMAYAPDAGNTESRLKSLLAEQPRSGTLNFSLGNYYADISSWGDAQQYYFNAHTLEPTNAQFTFNLAVSLDHLGKRKLAAQYYQQALQLDVSGHSGFDHAQAQQRLDELNPAH</sequence>
<feature type="region of interest" description="Disordered" evidence="2">
    <location>
        <begin position="126"/>
        <end position="178"/>
    </location>
</feature>
<organism evidence="4 5">
    <name type="scientific">Sideroxydans lithotrophicus (strain ES-1)</name>
    <dbReference type="NCBI Taxonomy" id="580332"/>
    <lineage>
        <taxon>Bacteria</taxon>
        <taxon>Pseudomonadati</taxon>
        <taxon>Pseudomonadota</taxon>
        <taxon>Betaproteobacteria</taxon>
        <taxon>Nitrosomonadales</taxon>
        <taxon>Gallionellaceae</taxon>
        <taxon>Sideroxydans</taxon>
    </lineage>
</organism>
<dbReference type="RefSeq" id="WP_013028824.1">
    <property type="nucleotide sequence ID" value="NC_013959.1"/>
</dbReference>
<dbReference type="GO" id="GO:0006383">
    <property type="term" value="P:transcription by RNA polymerase III"/>
    <property type="evidence" value="ECO:0007669"/>
    <property type="project" value="InterPro"/>
</dbReference>
<dbReference type="EMBL" id="CP001965">
    <property type="protein sequence ID" value="ADE10925.1"/>
    <property type="molecule type" value="Genomic_DNA"/>
</dbReference>
<dbReference type="SMART" id="SM00028">
    <property type="entry name" value="TPR"/>
    <property type="match status" value="4"/>
</dbReference>
<dbReference type="GO" id="GO:0000127">
    <property type="term" value="C:transcription factor TFIIIC complex"/>
    <property type="evidence" value="ECO:0007669"/>
    <property type="project" value="TreeGrafter"/>
</dbReference>
<accession>D5CNL2</accession>
<dbReference type="KEGG" id="slt:Slit_0686"/>
<dbReference type="STRING" id="580332.Slit_0686"/>
<gene>
    <name evidence="4" type="ordered locus">Slit_0686</name>
</gene>
<keyword evidence="1" id="KW-0802">TPR repeat</keyword>
<keyword evidence="5" id="KW-1185">Reference proteome</keyword>
<keyword evidence="3" id="KW-1133">Transmembrane helix</keyword>